<evidence type="ECO:0000313" key="2">
    <source>
        <dbReference type="EMBL" id="PPE75930.1"/>
    </source>
</evidence>
<dbReference type="CDD" id="cd24066">
    <property type="entry name" value="ASKHA_NBD_ROK_EcFRK-like"/>
    <property type="match status" value="1"/>
</dbReference>
<dbReference type="RefSeq" id="WP_104228895.1">
    <property type="nucleotide sequence ID" value="NZ_PSNW01000001.1"/>
</dbReference>
<dbReference type="InterPro" id="IPR043129">
    <property type="entry name" value="ATPase_NBD"/>
</dbReference>
<evidence type="ECO:0000313" key="3">
    <source>
        <dbReference type="Proteomes" id="UP000238220"/>
    </source>
</evidence>
<sequence>MYRIGIDLGGTKIEGVVMGADSSIVARRRIATPAGDYAATVAACAGLVARLEGEVGRTGLRVGFGTPGAISRRTGRMKNCNSTCLNGQPLKQDLELALAREVRLANDADCLALSEASDGAAAGAAVVFGVILGTGVGGGIVVDGSLLSGPNAIAGEWGHNPLPWPRPEWDEVPGPLNFDGRHGAIENWLSGVGLAWDHERVGGERLSGEDVARRAEQGDAACAATLSRYEDRLARALAHVINLIDPDVIVLGGGVSKLARLYRHVPALWDPWVFSDRVETRLVPARHGDSSGVRGAAWLWPVESSGFHGRSP</sequence>
<dbReference type="Gene3D" id="3.30.420.40">
    <property type="match status" value="2"/>
</dbReference>
<keyword evidence="2" id="KW-0418">Kinase</keyword>
<protein>
    <submittedName>
        <fullName evidence="2">Fructokinase</fullName>
    </submittedName>
</protein>
<keyword evidence="3" id="KW-1185">Reference proteome</keyword>
<dbReference type="PANTHER" id="PTHR18964:SF174">
    <property type="entry name" value="D-ALLOSE KINASE-RELATED"/>
    <property type="match status" value="1"/>
</dbReference>
<keyword evidence="2" id="KW-0808">Transferase</keyword>
<dbReference type="GO" id="GO:0004396">
    <property type="term" value="F:hexokinase activity"/>
    <property type="evidence" value="ECO:0007669"/>
    <property type="project" value="TreeGrafter"/>
</dbReference>
<comment type="caution">
    <text evidence="2">The sequence shown here is derived from an EMBL/GenBank/DDBJ whole genome shotgun (WGS) entry which is preliminary data.</text>
</comment>
<evidence type="ECO:0000256" key="1">
    <source>
        <dbReference type="ARBA" id="ARBA00023277"/>
    </source>
</evidence>
<reference evidence="2 3" key="1">
    <citation type="submission" date="2018-02" db="EMBL/GenBank/DDBJ databases">
        <title>Genome sequencing of Solimonas sp. HR-BB.</title>
        <authorList>
            <person name="Lee Y."/>
            <person name="Jeon C.O."/>
        </authorList>
    </citation>
    <scope>NUCLEOTIDE SEQUENCE [LARGE SCALE GENOMIC DNA]</scope>
    <source>
        <strain evidence="2 3">HR-BB</strain>
    </source>
</reference>
<dbReference type="InterPro" id="IPR049874">
    <property type="entry name" value="ROK_cs"/>
</dbReference>
<organism evidence="2 3">
    <name type="scientific">Solimonas fluminis</name>
    <dbReference type="NCBI Taxonomy" id="2086571"/>
    <lineage>
        <taxon>Bacteria</taxon>
        <taxon>Pseudomonadati</taxon>
        <taxon>Pseudomonadota</taxon>
        <taxon>Gammaproteobacteria</taxon>
        <taxon>Nevskiales</taxon>
        <taxon>Nevskiaceae</taxon>
        <taxon>Solimonas</taxon>
    </lineage>
</organism>
<dbReference type="InterPro" id="IPR000600">
    <property type="entry name" value="ROK"/>
</dbReference>
<dbReference type="PANTHER" id="PTHR18964">
    <property type="entry name" value="ROK (REPRESSOR, ORF, KINASE) FAMILY"/>
    <property type="match status" value="1"/>
</dbReference>
<name>A0A2S5TLQ5_9GAMM</name>
<accession>A0A2S5TLQ5</accession>
<dbReference type="AlphaFoldDB" id="A0A2S5TLQ5"/>
<dbReference type="PROSITE" id="PS01125">
    <property type="entry name" value="ROK"/>
    <property type="match status" value="1"/>
</dbReference>
<dbReference type="OrthoDB" id="9810372at2"/>
<gene>
    <name evidence="2" type="ORF">C3942_03350</name>
</gene>
<dbReference type="Proteomes" id="UP000238220">
    <property type="component" value="Unassembled WGS sequence"/>
</dbReference>
<proteinExistence type="predicted"/>
<dbReference type="EMBL" id="PSNW01000001">
    <property type="protein sequence ID" value="PPE75930.1"/>
    <property type="molecule type" value="Genomic_DNA"/>
</dbReference>
<dbReference type="SUPFAM" id="SSF53067">
    <property type="entry name" value="Actin-like ATPase domain"/>
    <property type="match status" value="1"/>
</dbReference>
<dbReference type="Pfam" id="PF00480">
    <property type="entry name" value="ROK"/>
    <property type="match status" value="1"/>
</dbReference>
<keyword evidence="1" id="KW-0119">Carbohydrate metabolism</keyword>